<keyword evidence="2" id="KW-1185">Reference proteome</keyword>
<dbReference type="PANTHER" id="PTHR37943">
    <property type="entry name" value="PROTEIN VES"/>
    <property type="match status" value="1"/>
</dbReference>
<dbReference type="InterPro" id="IPR014710">
    <property type="entry name" value="RmlC-like_jellyroll"/>
</dbReference>
<name>F4Q2M2_CACFS</name>
<dbReference type="GeneID" id="14869512"/>
<protein>
    <submittedName>
        <fullName evidence="1">Uncharacterized protein</fullName>
    </submittedName>
</protein>
<dbReference type="RefSeq" id="XP_004355973.1">
    <property type="nucleotide sequence ID" value="XM_004355920.1"/>
</dbReference>
<dbReference type="Pfam" id="PF05962">
    <property type="entry name" value="HutD"/>
    <property type="match status" value="1"/>
</dbReference>
<dbReference type="KEGG" id="dfa:DFA_08485"/>
<accession>F4Q2M2</accession>
<organism evidence="1 2">
    <name type="scientific">Cavenderia fasciculata</name>
    <name type="common">Slime mold</name>
    <name type="synonym">Dictyostelium fasciculatum</name>
    <dbReference type="NCBI Taxonomy" id="261658"/>
    <lineage>
        <taxon>Eukaryota</taxon>
        <taxon>Amoebozoa</taxon>
        <taxon>Evosea</taxon>
        <taxon>Eumycetozoa</taxon>
        <taxon>Dictyostelia</taxon>
        <taxon>Acytosteliales</taxon>
        <taxon>Cavenderiaceae</taxon>
        <taxon>Cavenderia</taxon>
    </lineage>
</organism>
<reference evidence="2" key="1">
    <citation type="journal article" date="2011" name="Genome Res.">
        <title>Phylogeny-wide analysis of social amoeba genomes highlights ancient origins for complex intercellular communication.</title>
        <authorList>
            <person name="Heidel A.J."/>
            <person name="Lawal H.M."/>
            <person name="Felder M."/>
            <person name="Schilde C."/>
            <person name="Helps N.R."/>
            <person name="Tunggal B."/>
            <person name="Rivero F."/>
            <person name="John U."/>
            <person name="Schleicher M."/>
            <person name="Eichinger L."/>
            <person name="Platzer M."/>
            <person name="Noegel A.A."/>
            <person name="Schaap P."/>
            <person name="Gloeckner G."/>
        </authorList>
    </citation>
    <scope>NUCLEOTIDE SEQUENCE [LARGE SCALE GENOMIC DNA]</scope>
    <source>
        <strain evidence="2">SH3</strain>
    </source>
</reference>
<dbReference type="OrthoDB" id="18841at2759"/>
<evidence type="ECO:0000313" key="2">
    <source>
        <dbReference type="Proteomes" id="UP000007797"/>
    </source>
</evidence>
<dbReference type="EMBL" id="GL883021">
    <property type="protein sequence ID" value="EGG17489.1"/>
    <property type="molecule type" value="Genomic_DNA"/>
</dbReference>
<gene>
    <name evidence="1" type="ORF">DFA_08485</name>
</gene>
<dbReference type="Proteomes" id="UP000007797">
    <property type="component" value="Unassembled WGS sequence"/>
</dbReference>
<dbReference type="InterPro" id="IPR010282">
    <property type="entry name" value="Uncharacterised_HutD/Ves"/>
</dbReference>
<dbReference type="PANTHER" id="PTHR37943:SF1">
    <property type="entry name" value="PROTEIN VES"/>
    <property type="match status" value="1"/>
</dbReference>
<dbReference type="Gene3D" id="2.60.120.10">
    <property type="entry name" value="Jelly Rolls"/>
    <property type="match status" value="1"/>
</dbReference>
<sequence>MKWIVKEINSYNLVVWKNGKGKSTQIHVEPQGMSVQDPFEWRVSSAVIQQVGPFSAFEGYTRTLILLKGTKIALFHQQQPNICVQLNYFRPYTFNGGWDTDSIFQSQCPAATSGIPFNSSFSSLSVSPSMSQGSFTNSFTPSQTPTMLSPAGLHSQQTPVISSFAQTESASNFNNIEDDGVNSPVIPHHPRIPIIVQPHPKDEAHDFNVFTRDSVCDHSCVVYEFGEQTLNPIPQQPSAIKTSHRISMMPSGPYKSSSMVFYSFGGDVKIHYEGMEGTYIECKLLNGHSLIIQDITPFTNIDNLVTVESKSPPNHQHHLIVVNINYLDNPKVQQPII</sequence>
<dbReference type="InterPro" id="IPR011051">
    <property type="entry name" value="RmlC_Cupin_sf"/>
</dbReference>
<proteinExistence type="predicted"/>
<dbReference type="AlphaFoldDB" id="F4Q2M2"/>
<dbReference type="OMA" id="HMVWRNG"/>
<dbReference type="SUPFAM" id="SSF51182">
    <property type="entry name" value="RmlC-like cupins"/>
    <property type="match status" value="1"/>
</dbReference>
<evidence type="ECO:0000313" key="1">
    <source>
        <dbReference type="EMBL" id="EGG17489.1"/>
    </source>
</evidence>